<gene>
    <name evidence="2" type="ORF">SDC9_162403</name>
</gene>
<dbReference type="Pfam" id="PF13020">
    <property type="entry name" value="NOV_C"/>
    <property type="match status" value="1"/>
</dbReference>
<feature type="domain" description="Protein NO VEIN C-terminal" evidence="1">
    <location>
        <begin position="1"/>
        <end position="83"/>
    </location>
</feature>
<reference evidence="2" key="1">
    <citation type="submission" date="2019-08" db="EMBL/GenBank/DDBJ databases">
        <authorList>
            <person name="Kucharzyk K."/>
            <person name="Murdoch R.W."/>
            <person name="Higgins S."/>
            <person name="Loffler F."/>
        </authorList>
    </citation>
    <scope>NUCLEOTIDE SEQUENCE</scope>
</reference>
<dbReference type="EMBL" id="VSSQ01061780">
    <property type="protein sequence ID" value="MPN15074.1"/>
    <property type="molecule type" value="Genomic_DNA"/>
</dbReference>
<protein>
    <recommendedName>
        <fullName evidence="1">Protein NO VEIN C-terminal domain-containing protein</fullName>
    </recommendedName>
</protein>
<proteinExistence type="predicted"/>
<name>A0A645FSA6_9ZZZZ</name>
<sequence>MQAVMEAERALGHDVIDVSAQKCGWDVTSIPKAIDGRIPPSRHIEVKGRVKGATTITVTRNEILYGLNQADKFILGIVLVDGDGFEGPYYVRQPFQQEPDWAETSKNLDLGLLLERAARPQETL</sequence>
<dbReference type="InterPro" id="IPR024975">
    <property type="entry name" value="NOV_C"/>
</dbReference>
<organism evidence="2">
    <name type="scientific">bioreactor metagenome</name>
    <dbReference type="NCBI Taxonomy" id="1076179"/>
    <lineage>
        <taxon>unclassified sequences</taxon>
        <taxon>metagenomes</taxon>
        <taxon>ecological metagenomes</taxon>
    </lineage>
</organism>
<evidence type="ECO:0000313" key="2">
    <source>
        <dbReference type="EMBL" id="MPN15074.1"/>
    </source>
</evidence>
<comment type="caution">
    <text evidence="2">The sequence shown here is derived from an EMBL/GenBank/DDBJ whole genome shotgun (WGS) entry which is preliminary data.</text>
</comment>
<accession>A0A645FSA6</accession>
<evidence type="ECO:0000259" key="1">
    <source>
        <dbReference type="Pfam" id="PF13020"/>
    </source>
</evidence>
<dbReference type="AlphaFoldDB" id="A0A645FSA6"/>